<reference evidence="3 4" key="1">
    <citation type="submission" date="2020-06" db="EMBL/GenBank/DDBJ databases">
        <title>Frischella cerana isolated from Apis cerana gut homogenate.</title>
        <authorList>
            <person name="Wolter L.A."/>
            <person name="Suenami S."/>
            <person name="Miyazaki R."/>
        </authorList>
    </citation>
    <scope>NUCLEOTIDE SEQUENCE [LARGE SCALE GENOMIC DNA]</scope>
    <source>
        <strain evidence="3 4">Ac13</strain>
    </source>
</reference>
<dbReference type="PRINTS" id="PR00080">
    <property type="entry name" value="SDRFAMILY"/>
</dbReference>
<evidence type="ECO:0000256" key="2">
    <source>
        <dbReference type="ARBA" id="ARBA00023002"/>
    </source>
</evidence>
<proteinExistence type="inferred from homology"/>
<dbReference type="InterPro" id="IPR002347">
    <property type="entry name" value="SDR_fam"/>
</dbReference>
<dbReference type="InterPro" id="IPR036291">
    <property type="entry name" value="NAD(P)-bd_dom_sf"/>
</dbReference>
<dbReference type="EMBL" id="JABURY010000010">
    <property type="protein sequence ID" value="MBC9130595.1"/>
    <property type="molecule type" value="Genomic_DNA"/>
</dbReference>
<evidence type="ECO:0000313" key="4">
    <source>
        <dbReference type="Proteomes" id="UP000651208"/>
    </source>
</evidence>
<comment type="caution">
    <text evidence="3">The sequence shown here is derived from an EMBL/GenBank/DDBJ whole genome shotgun (WGS) entry which is preliminary data.</text>
</comment>
<sequence>MGTQKTVIVTGASSGIGFAITQAYLNRGYNVIANGRDKIRLEYAAKQLKHPANLLLIAGDIAKPETARDLFAQAKEHFGKVDILVNNAGVFISKPIQDYTTEDLNRLIDTNLKGFFYPAQMAAKQMKVNRQGHIINITAALAMQPNIAIPALLPIMIKGGINSAIRGLALELAADNIMVNGIAPGIIETPMHSKEQEIVTALKSLAPTYQIGHVNDIVNAVLYLTDSQFVTGTIMVVDGGSTTGKW</sequence>
<evidence type="ECO:0000256" key="1">
    <source>
        <dbReference type="ARBA" id="ARBA00006484"/>
    </source>
</evidence>
<keyword evidence="2" id="KW-0560">Oxidoreductase</keyword>
<dbReference type="PANTHER" id="PTHR43639:SF1">
    <property type="entry name" value="SHORT-CHAIN DEHYDROGENASE_REDUCTASE FAMILY PROTEIN"/>
    <property type="match status" value="1"/>
</dbReference>
<name>A0ABR7QWU8_9GAMM</name>
<gene>
    <name evidence="3" type="ORF">FcAc13_04645</name>
</gene>
<organism evidence="3 4">
    <name type="scientific">Frischella japonica</name>
    <dbReference type="NCBI Taxonomy" id="2741544"/>
    <lineage>
        <taxon>Bacteria</taxon>
        <taxon>Pseudomonadati</taxon>
        <taxon>Pseudomonadota</taxon>
        <taxon>Gammaproteobacteria</taxon>
        <taxon>Orbales</taxon>
        <taxon>Orbaceae</taxon>
        <taxon>Frischella</taxon>
    </lineage>
</organism>
<dbReference type="PRINTS" id="PR00081">
    <property type="entry name" value="GDHRDH"/>
</dbReference>
<protein>
    <submittedName>
        <fullName evidence="3">SDR family oxidoreductase</fullName>
    </submittedName>
</protein>
<dbReference type="Proteomes" id="UP000651208">
    <property type="component" value="Unassembled WGS sequence"/>
</dbReference>
<evidence type="ECO:0000313" key="3">
    <source>
        <dbReference type="EMBL" id="MBC9130595.1"/>
    </source>
</evidence>
<dbReference type="Gene3D" id="3.40.50.720">
    <property type="entry name" value="NAD(P)-binding Rossmann-like Domain"/>
    <property type="match status" value="1"/>
</dbReference>
<dbReference type="PANTHER" id="PTHR43639">
    <property type="entry name" value="OXIDOREDUCTASE, SHORT-CHAIN DEHYDROGENASE/REDUCTASE FAMILY (AFU_ORTHOLOGUE AFUA_5G02870)"/>
    <property type="match status" value="1"/>
</dbReference>
<keyword evidence="4" id="KW-1185">Reference proteome</keyword>
<accession>A0ABR7QWU8</accession>
<dbReference type="RefSeq" id="WP_187755038.1">
    <property type="nucleotide sequence ID" value="NZ_JABURY010000010.1"/>
</dbReference>
<dbReference type="CDD" id="cd05233">
    <property type="entry name" value="SDR_c"/>
    <property type="match status" value="1"/>
</dbReference>
<comment type="similarity">
    <text evidence="1">Belongs to the short-chain dehydrogenases/reductases (SDR) family.</text>
</comment>
<dbReference type="SUPFAM" id="SSF51735">
    <property type="entry name" value="NAD(P)-binding Rossmann-fold domains"/>
    <property type="match status" value="1"/>
</dbReference>
<dbReference type="Pfam" id="PF13561">
    <property type="entry name" value="adh_short_C2"/>
    <property type="match status" value="1"/>
</dbReference>